<dbReference type="PATRIC" id="fig|45634.12.peg.791"/>
<dbReference type="InterPro" id="IPR036986">
    <property type="entry name" value="S4_RNA-bd_sf"/>
</dbReference>
<evidence type="ECO:0000313" key="4">
    <source>
        <dbReference type="Proteomes" id="UP000070377"/>
    </source>
</evidence>
<evidence type="ECO:0000259" key="2">
    <source>
        <dbReference type="SMART" id="SM00363"/>
    </source>
</evidence>
<dbReference type="CDD" id="cd00165">
    <property type="entry name" value="S4"/>
    <property type="match status" value="1"/>
</dbReference>
<protein>
    <recommendedName>
        <fullName evidence="2">RNA-binding S4 domain-containing protein</fullName>
    </recommendedName>
</protein>
<dbReference type="PANTHER" id="PTHR13633:SF3">
    <property type="entry name" value="MITOCHONDRIAL TRANSCRIPTION RESCUE FACTOR 1"/>
    <property type="match status" value="1"/>
</dbReference>
<dbReference type="Gene3D" id="3.30.70.330">
    <property type="match status" value="1"/>
</dbReference>
<comment type="caution">
    <text evidence="3">The sequence shown here is derived from an EMBL/GenBank/DDBJ whole genome shotgun (WGS) entry which is preliminary data.</text>
</comment>
<proteinExistence type="predicted"/>
<dbReference type="PANTHER" id="PTHR13633">
    <property type="entry name" value="MITOCHONDRIAL TRANSCRIPTION RESCUE FACTOR 1"/>
    <property type="match status" value="1"/>
</dbReference>
<accession>A0A139N2G0</accession>
<dbReference type="InterPro" id="IPR040591">
    <property type="entry name" value="RqcP2_RBD"/>
</dbReference>
<dbReference type="InterPro" id="IPR012677">
    <property type="entry name" value="Nucleotide-bd_a/b_plait_sf"/>
</dbReference>
<dbReference type="RefSeq" id="WP_061422497.1">
    <property type="nucleotide sequence ID" value="NZ_KQ969062.1"/>
</dbReference>
<reference evidence="3 4" key="1">
    <citation type="submission" date="2016-01" db="EMBL/GenBank/DDBJ databases">
        <title>Highly variable Streptococcus oralis are common among viridans streptococci isolated from primates.</title>
        <authorList>
            <person name="Denapaite D."/>
            <person name="Rieger M."/>
            <person name="Koendgen S."/>
            <person name="Brueckner R."/>
            <person name="Ochigava I."/>
            <person name="Kappeler P."/>
            <person name="Maetz-Rensing K."/>
            <person name="Leendertz F."/>
            <person name="Hakenbeck R."/>
        </authorList>
    </citation>
    <scope>NUCLEOTIDE SEQUENCE [LARGE SCALE GENOMIC DNA]</scope>
    <source>
        <strain evidence="3 4">DD08</strain>
    </source>
</reference>
<organism evidence="3 4">
    <name type="scientific">Streptococcus cristatus</name>
    <dbReference type="NCBI Taxonomy" id="45634"/>
    <lineage>
        <taxon>Bacteria</taxon>
        <taxon>Bacillati</taxon>
        <taxon>Bacillota</taxon>
        <taxon>Bacilli</taxon>
        <taxon>Lactobacillales</taxon>
        <taxon>Streptococcaceae</taxon>
        <taxon>Streptococcus</taxon>
    </lineage>
</organism>
<keyword evidence="1" id="KW-0694">RNA-binding</keyword>
<dbReference type="Pfam" id="PF21278">
    <property type="entry name" value="YlmH_1st"/>
    <property type="match status" value="1"/>
</dbReference>
<dbReference type="GO" id="GO:0003723">
    <property type="term" value="F:RNA binding"/>
    <property type="evidence" value="ECO:0007669"/>
    <property type="project" value="UniProtKB-KW"/>
</dbReference>
<dbReference type="SMART" id="SM00363">
    <property type="entry name" value="S4"/>
    <property type="match status" value="1"/>
</dbReference>
<sequence>MVNNIYQHFSQDDQDFLDKSMELLQRVENQYSYETTAFLNPHQVNILKNLSKQYDVQVFASSDYFPSEFAKVLIAPSYYQLELEDFDVVLLEITYASKFYKVTHSQIMGTLLHQLGIERRTFGDIIVVDDRAQVFVDRRLEEYFITNVSKIAKVPVRLRRVDFKDQLQDALVTKTTDVLVSSLRLDKLVATVFKLSRSQAVELIMGKQVKQNYRAIDNPSQQLSLGDLISVRKYGRFKILTENGFSKNGKHKLTVELLPSK</sequence>
<dbReference type="Gene3D" id="3.30.1370.160">
    <property type="match status" value="1"/>
</dbReference>
<dbReference type="Pfam" id="PF17774">
    <property type="entry name" value="YlmH_RBD"/>
    <property type="match status" value="1"/>
</dbReference>
<dbReference type="Proteomes" id="UP000070377">
    <property type="component" value="Unassembled WGS sequence"/>
</dbReference>
<dbReference type="InterPro" id="IPR002942">
    <property type="entry name" value="S4_RNA-bd"/>
</dbReference>
<dbReference type="InterPro" id="IPR048443">
    <property type="entry name" value="RqcP2_N"/>
</dbReference>
<feature type="domain" description="RNA-binding S4" evidence="2">
    <location>
        <begin position="183"/>
        <end position="245"/>
    </location>
</feature>
<dbReference type="PROSITE" id="PS50889">
    <property type="entry name" value="S4"/>
    <property type="match status" value="1"/>
</dbReference>
<evidence type="ECO:0000313" key="3">
    <source>
        <dbReference type="EMBL" id="KXT70208.1"/>
    </source>
</evidence>
<evidence type="ECO:0000256" key="1">
    <source>
        <dbReference type="PROSITE-ProRule" id="PRU00182"/>
    </source>
</evidence>
<dbReference type="EMBL" id="LQRD01000028">
    <property type="protein sequence ID" value="KXT70208.1"/>
    <property type="molecule type" value="Genomic_DNA"/>
</dbReference>
<dbReference type="STRING" id="45634.SCRDD08_00758"/>
<dbReference type="AlphaFoldDB" id="A0A139N2G0"/>
<gene>
    <name evidence="3" type="ORF">SCRDD08_00758</name>
</gene>
<dbReference type="Gene3D" id="3.10.290.10">
    <property type="entry name" value="RNA-binding S4 domain"/>
    <property type="match status" value="1"/>
</dbReference>
<name>A0A139N2G0_STRCR</name>
<dbReference type="Pfam" id="PF01479">
    <property type="entry name" value="S4"/>
    <property type="match status" value="1"/>
</dbReference>
<dbReference type="SUPFAM" id="SSF55174">
    <property type="entry name" value="Alpha-L RNA-binding motif"/>
    <property type="match status" value="1"/>
</dbReference>